<sequence length="144" mass="16210">MYRIGELAKACDINNDTLRFYEKNALLSPSSRSESGYRLYTEKDKEILQFILRAKGVGFTLAEIRELLSIEVNKADNACADVKVLVDTKLSDVERKLAELTRFQTSLKRLSDACCGGEESAEHCTILEALESNTNNVRHEHSHS</sequence>
<accession>A0A1M5IDK4</accession>
<dbReference type="Proteomes" id="UP000184517">
    <property type="component" value="Unassembled WGS sequence"/>
</dbReference>
<dbReference type="PROSITE" id="PS50937">
    <property type="entry name" value="HTH_MERR_2"/>
    <property type="match status" value="1"/>
</dbReference>
<dbReference type="OrthoDB" id="9808480at2"/>
<dbReference type="NCBIfam" id="TIGR02043">
    <property type="entry name" value="ZntR"/>
    <property type="match status" value="1"/>
</dbReference>
<dbReference type="NCBIfam" id="NF007069">
    <property type="entry name" value="PRK09514.1"/>
    <property type="match status" value="1"/>
</dbReference>
<dbReference type="GO" id="GO:0006351">
    <property type="term" value="P:DNA-templated transcription"/>
    <property type="evidence" value="ECO:0007669"/>
    <property type="project" value="InterPro"/>
</dbReference>
<dbReference type="InterPro" id="IPR011788">
    <property type="entry name" value="ZntR"/>
</dbReference>
<dbReference type="GO" id="GO:0008270">
    <property type="term" value="F:zinc ion binding"/>
    <property type="evidence" value="ECO:0007669"/>
    <property type="project" value="InterPro"/>
</dbReference>
<evidence type="ECO:0000259" key="2">
    <source>
        <dbReference type="PROSITE" id="PS50937"/>
    </source>
</evidence>
<dbReference type="SUPFAM" id="SSF46955">
    <property type="entry name" value="Putative DNA-binding domain"/>
    <property type="match status" value="1"/>
</dbReference>
<keyword evidence="1" id="KW-0238">DNA-binding</keyword>
<keyword evidence="4" id="KW-1185">Reference proteome</keyword>
<dbReference type="GO" id="GO:0003700">
    <property type="term" value="F:DNA-binding transcription factor activity"/>
    <property type="evidence" value="ECO:0007669"/>
    <property type="project" value="InterPro"/>
</dbReference>
<organism evidence="3 4">
    <name type="scientific">Marinomonas polaris DSM 16579</name>
    <dbReference type="NCBI Taxonomy" id="1122206"/>
    <lineage>
        <taxon>Bacteria</taxon>
        <taxon>Pseudomonadati</taxon>
        <taxon>Pseudomonadota</taxon>
        <taxon>Gammaproteobacteria</taxon>
        <taxon>Oceanospirillales</taxon>
        <taxon>Oceanospirillaceae</taxon>
        <taxon>Marinomonas</taxon>
    </lineage>
</organism>
<dbReference type="AlphaFoldDB" id="A0A1M5IDK4"/>
<dbReference type="SMART" id="SM00422">
    <property type="entry name" value="HTH_MERR"/>
    <property type="match status" value="1"/>
</dbReference>
<evidence type="ECO:0000256" key="1">
    <source>
        <dbReference type="ARBA" id="ARBA00023125"/>
    </source>
</evidence>
<reference evidence="4" key="1">
    <citation type="submission" date="2016-11" db="EMBL/GenBank/DDBJ databases">
        <authorList>
            <person name="Varghese N."/>
            <person name="Submissions S."/>
        </authorList>
    </citation>
    <scope>NUCLEOTIDE SEQUENCE [LARGE SCALE GENOMIC DNA]</scope>
    <source>
        <strain evidence="4">DSM 16579</strain>
    </source>
</reference>
<dbReference type="CDD" id="cd04770">
    <property type="entry name" value="HTH_HMRTR"/>
    <property type="match status" value="1"/>
</dbReference>
<dbReference type="InterPro" id="IPR009061">
    <property type="entry name" value="DNA-bd_dom_put_sf"/>
</dbReference>
<dbReference type="Pfam" id="PF13411">
    <property type="entry name" value="MerR_1"/>
    <property type="match status" value="1"/>
</dbReference>
<proteinExistence type="predicted"/>
<gene>
    <name evidence="3" type="ORF">SAMN02745753_03601</name>
</gene>
<dbReference type="PANTHER" id="PTHR30204">
    <property type="entry name" value="REDOX-CYCLING DRUG-SENSING TRANSCRIPTIONAL ACTIVATOR SOXR"/>
    <property type="match status" value="1"/>
</dbReference>
<evidence type="ECO:0000313" key="3">
    <source>
        <dbReference type="EMBL" id="SHG25863.1"/>
    </source>
</evidence>
<evidence type="ECO:0000313" key="4">
    <source>
        <dbReference type="Proteomes" id="UP000184517"/>
    </source>
</evidence>
<dbReference type="PRINTS" id="PR00040">
    <property type="entry name" value="HTHMERR"/>
</dbReference>
<name>A0A1M5IDK4_9GAMM</name>
<dbReference type="PANTHER" id="PTHR30204:SF92">
    <property type="entry name" value="HTH-TYPE TRANSCRIPTIONAL REGULATOR ZNTR"/>
    <property type="match status" value="1"/>
</dbReference>
<feature type="domain" description="HTH merR-type" evidence="2">
    <location>
        <begin position="1"/>
        <end position="70"/>
    </location>
</feature>
<protein>
    <submittedName>
        <fullName evidence="3">MerR family transcriptional regulator, Zn(II)-responsive regulator of zntA</fullName>
    </submittedName>
</protein>
<dbReference type="EMBL" id="FQVF01000018">
    <property type="protein sequence ID" value="SHG25863.1"/>
    <property type="molecule type" value="Genomic_DNA"/>
</dbReference>
<dbReference type="InterPro" id="IPR000551">
    <property type="entry name" value="MerR-type_HTH_dom"/>
</dbReference>
<dbReference type="RefSeq" id="WP_072841043.1">
    <property type="nucleotide sequence ID" value="NZ_FQVF01000018.1"/>
</dbReference>
<dbReference type="InterPro" id="IPR047057">
    <property type="entry name" value="MerR_fam"/>
</dbReference>
<dbReference type="GO" id="GO:0003677">
    <property type="term" value="F:DNA binding"/>
    <property type="evidence" value="ECO:0007669"/>
    <property type="project" value="UniProtKB-KW"/>
</dbReference>
<dbReference type="Gene3D" id="1.10.1660.10">
    <property type="match status" value="1"/>
</dbReference>
<dbReference type="STRING" id="1122206.SAMN02745753_03601"/>